<organism evidence="6 7">
    <name type="scientific">Trichlorobacter ammonificans</name>
    <dbReference type="NCBI Taxonomy" id="2916410"/>
    <lineage>
        <taxon>Bacteria</taxon>
        <taxon>Pseudomonadati</taxon>
        <taxon>Thermodesulfobacteriota</taxon>
        <taxon>Desulfuromonadia</taxon>
        <taxon>Geobacterales</taxon>
        <taxon>Geobacteraceae</taxon>
        <taxon>Trichlorobacter</taxon>
    </lineage>
</organism>
<feature type="chain" id="PRO_5047080218" description="DUF4105 domain-containing protein" evidence="2">
    <location>
        <begin position="23"/>
        <end position="627"/>
    </location>
</feature>
<evidence type="ECO:0000256" key="1">
    <source>
        <dbReference type="SAM" id="MobiDB-lite"/>
    </source>
</evidence>
<sequence length="627" mass="70484">MLRFSLIFCWMYLVTSVAPVTAGEPSYVDHLLATARRENLHEERTWQVLLHYTGTLAGGHTSRIDDPAFFLAPEGRTDRRAELEATLRSFFIVDAQDGDHGACRFPARFAWLSSRLAIDPARLPAHTCSERDEALGTVEAKSAVLVFPVGHINSPASMFGHTLIRIDGRSRSHLISHAVNYAAETTDTNGFLYAWKGLTGRYRGYYSLLPYYTKVKEYNDLEHRDMWEYRLKLSEEEVARMVTHIWELHRIGSSYYFLDENCSYNLLFLIEAARPELRLTEKTGLFVLPTDTIRITQESGILEEPRYRPSQGSRIRTIMAQLTPDGRQVALDLAYGRRLPEGLTGAAEDRAAILDLAAEFAQFRLARKELAKDAYTRLYLALLKERSMLGPTPEGRYDGVVPPRPESGHDTTRVAVGGGVRRGKGFGELAIRPQFHSLLDPDQGYLQGAQITFLDTVLRFSEAPSPVTVQSLHLVDIVSLTPRDLFFKPTSWKVNVGLDRETMKNGNDSLVFRLNSGGGFAYASPGDGIWYLLAEADLNAGDGIRGVFTLAPGLRFGVVEQLADWWKLHLNAQGFLYKLGDDRAALRLALAQNFKVSRNNSLTLEVSGEQMNGRRTGEARMLWNHYF</sequence>
<proteinExistence type="predicted"/>
<evidence type="ECO:0008006" key="8">
    <source>
        <dbReference type="Google" id="ProtNLM"/>
    </source>
</evidence>
<feature type="region of interest" description="Disordered" evidence="1">
    <location>
        <begin position="393"/>
        <end position="417"/>
    </location>
</feature>
<keyword evidence="2" id="KW-0732">Signal</keyword>
<evidence type="ECO:0000259" key="4">
    <source>
        <dbReference type="Pfam" id="PF25222"/>
    </source>
</evidence>
<evidence type="ECO:0000259" key="3">
    <source>
        <dbReference type="Pfam" id="PF13387"/>
    </source>
</evidence>
<dbReference type="InterPro" id="IPR057165">
    <property type="entry name" value="DUF7843"/>
</dbReference>
<evidence type="ECO:0000313" key="6">
    <source>
        <dbReference type="EMBL" id="CAH2030329.1"/>
    </source>
</evidence>
<gene>
    <name evidence="6" type="ORF">GEAMG1_0507</name>
</gene>
<feature type="domain" description="Lnb N-terminal periplasmic" evidence="3">
    <location>
        <begin position="132"/>
        <end position="296"/>
    </location>
</feature>
<dbReference type="Pfam" id="PF13387">
    <property type="entry name" value="Lnb_N"/>
    <property type="match status" value="1"/>
</dbReference>
<protein>
    <recommendedName>
        <fullName evidence="8">DUF4105 domain-containing protein</fullName>
    </recommendedName>
</protein>
<name>A0ABM9D517_9BACT</name>
<feature type="domain" description="DUF7843" evidence="5">
    <location>
        <begin position="39"/>
        <end position="114"/>
    </location>
</feature>
<keyword evidence="7" id="KW-1185">Reference proteome</keyword>
<dbReference type="InterPro" id="IPR057162">
    <property type="entry name" value="DUF7840"/>
</dbReference>
<evidence type="ECO:0000313" key="7">
    <source>
        <dbReference type="Proteomes" id="UP001295463"/>
    </source>
</evidence>
<dbReference type="Pfam" id="PF25222">
    <property type="entry name" value="DUF7840"/>
    <property type="match status" value="1"/>
</dbReference>
<feature type="signal peptide" evidence="2">
    <location>
        <begin position="1"/>
        <end position="22"/>
    </location>
</feature>
<dbReference type="InterPro" id="IPR025178">
    <property type="entry name" value="Lnb_N"/>
</dbReference>
<evidence type="ECO:0000259" key="5">
    <source>
        <dbReference type="Pfam" id="PF25225"/>
    </source>
</evidence>
<dbReference type="Proteomes" id="UP001295463">
    <property type="component" value="Chromosome"/>
</dbReference>
<dbReference type="EMBL" id="OW150024">
    <property type="protein sequence ID" value="CAH2030329.1"/>
    <property type="molecule type" value="Genomic_DNA"/>
</dbReference>
<accession>A0ABM9D517</accession>
<reference evidence="6 7" key="1">
    <citation type="submission" date="2022-03" db="EMBL/GenBank/DDBJ databases">
        <authorList>
            <person name="Koch H."/>
        </authorList>
    </citation>
    <scope>NUCLEOTIDE SEQUENCE [LARGE SCALE GENOMIC DNA]</scope>
    <source>
        <strain evidence="6 7">G1</strain>
    </source>
</reference>
<dbReference type="Pfam" id="PF25225">
    <property type="entry name" value="DUF7843"/>
    <property type="match status" value="1"/>
</dbReference>
<feature type="domain" description="DUF7840" evidence="4">
    <location>
        <begin position="402"/>
        <end position="626"/>
    </location>
</feature>
<evidence type="ECO:0000256" key="2">
    <source>
        <dbReference type="SAM" id="SignalP"/>
    </source>
</evidence>